<name>A0A8C9Z0E0_SANLU</name>
<reference evidence="1" key="1">
    <citation type="submission" date="2025-08" db="UniProtKB">
        <authorList>
            <consortium name="Ensembl"/>
        </authorList>
    </citation>
    <scope>IDENTIFICATION</scope>
</reference>
<evidence type="ECO:0000313" key="2">
    <source>
        <dbReference type="Proteomes" id="UP000694568"/>
    </source>
</evidence>
<dbReference type="AlphaFoldDB" id="A0A8C9Z0E0"/>
<protein>
    <submittedName>
        <fullName evidence="1">Uncharacterized protein</fullName>
    </submittedName>
</protein>
<reference evidence="1" key="2">
    <citation type="submission" date="2025-09" db="UniProtKB">
        <authorList>
            <consortium name="Ensembl"/>
        </authorList>
    </citation>
    <scope>IDENTIFICATION</scope>
</reference>
<dbReference type="Ensembl" id="ENSSLUT00000033822.1">
    <property type="protein sequence ID" value="ENSSLUP00000032787.1"/>
    <property type="gene ID" value="ENSSLUG00000014641.1"/>
</dbReference>
<keyword evidence="2" id="KW-1185">Reference proteome</keyword>
<dbReference type="Proteomes" id="UP000694568">
    <property type="component" value="Unplaced"/>
</dbReference>
<sequence length="74" mass="8128">MFFTVCSGDRQLADSSLAPPRPAETCCQLEGHSGYNYTKNEYFLLCLHLASTLLRGFRAPKTETFGNTAAPVLV</sequence>
<proteinExistence type="predicted"/>
<accession>A0A8C9Z0E0</accession>
<organism evidence="1 2">
    <name type="scientific">Sander lucioperca</name>
    <name type="common">Pike-perch</name>
    <name type="synonym">Perca lucioperca</name>
    <dbReference type="NCBI Taxonomy" id="283035"/>
    <lineage>
        <taxon>Eukaryota</taxon>
        <taxon>Metazoa</taxon>
        <taxon>Chordata</taxon>
        <taxon>Craniata</taxon>
        <taxon>Vertebrata</taxon>
        <taxon>Euteleostomi</taxon>
        <taxon>Actinopterygii</taxon>
        <taxon>Neopterygii</taxon>
        <taxon>Teleostei</taxon>
        <taxon>Neoteleostei</taxon>
        <taxon>Acanthomorphata</taxon>
        <taxon>Eupercaria</taxon>
        <taxon>Perciformes</taxon>
        <taxon>Percoidei</taxon>
        <taxon>Percidae</taxon>
        <taxon>Luciopercinae</taxon>
        <taxon>Sander</taxon>
    </lineage>
</organism>
<evidence type="ECO:0000313" key="1">
    <source>
        <dbReference type="Ensembl" id="ENSSLUP00000032787.1"/>
    </source>
</evidence>